<evidence type="ECO:0000256" key="2">
    <source>
        <dbReference type="ARBA" id="ARBA00008017"/>
    </source>
</evidence>
<feature type="transmembrane region" description="Helical" evidence="7">
    <location>
        <begin position="320"/>
        <end position="339"/>
    </location>
</feature>
<evidence type="ECO:0000313" key="11">
    <source>
        <dbReference type="EMBL" id="SFV58455.1"/>
    </source>
</evidence>
<feature type="transmembrane region" description="Helical" evidence="7">
    <location>
        <begin position="243"/>
        <end position="268"/>
    </location>
</feature>
<keyword evidence="5 7" id="KW-1133">Transmembrane helix</keyword>
<keyword evidence="4 7" id="KW-0812">Transmembrane</keyword>
<protein>
    <submittedName>
        <fullName evidence="11">Mechanosensitive ion channel</fullName>
    </submittedName>
</protein>
<dbReference type="GO" id="GO:0005886">
    <property type="term" value="C:plasma membrane"/>
    <property type="evidence" value="ECO:0007669"/>
    <property type="project" value="UniProtKB-SubCell"/>
</dbReference>
<dbReference type="Pfam" id="PF21082">
    <property type="entry name" value="MS_channel_3rd"/>
    <property type="match status" value="1"/>
</dbReference>
<proteinExistence type="inferred from homology"/>
<dbReference type="SUPFAM" id="SSF50182">
    <property type="entry name" value="Sm-like ribonucleoproteins"/>
    <property type="match status" value="1"/>
</dbReference>
<feature type="transmembrane region" description="Helical" evidence="7">
    <location>
        <begin position="359"/>
        <end position="380"/>
    </location>
</feature>
<evidence type="ECO:0000259" key="10">
    <source>
        <dbReference type="Pfam" id="PF21088"/>
    </source>
</evidence>
<name>A0A1W1BY89_9ZZZZ</name>
<dbReference type="PANTHER" id="PTHR43634:SF2">
    <property type="entry name" value="LOW CONDUCTANCE MECHANOSENSITIVE CHANNEL YNAI"/>
    <property type="match status" value="1"/>
</dbReference>
<dbReference type="InterPro" id="IPR006686">
    <property type="entry name" value="MscS_channel_CS"/>
</dbReference>
<dbReference type="EMBL" id="FPHL01000017">
    <property type="protein sequence ID" value="SFV58455.1"/>
    <property type="molecule type" value="Genomic_DNA"/>
</dbReference>
<dbReference type="GO" id="GO:0055085">
    <property type="term" value="P:transmembrane transport"/>
    <property type="evidence" value="ECO:0007669"/>
    <property type="project" value="InterPro"/>
</dbReference>
<evidence type="ECO:0000256" key="1">
    <source>
        <dbReference type="ARBA" id="ARBA00004651"/>
    </source>
</evidence>
<keyword evidence="6 7" id="KW-0472">Membrane</keyword>
<comment type="similarity">
    <text evidence="2">Belongs to the MscS (TC 1.A.23) family.</text>
</comment>
<evidence type="ECO:0000259" key="8">
    <source>
        <dbReference type="Pfam" id="PF00924"/>
    </source>
</evidence>
<evidence type="ECO:0000256" key="3">
    <source>
        <dbReference type="ARBA" id="ARBA00022475"/>
    </source>
</evidence>
<dbReference type="InterPro" id="IPR006685">
    <property type="entry name" value="MscS_channel_2nd"/>
</dbReference>
<gene>
    <name evidence="11" type="ORF">MNB_SV-10-971</name>
</gene>
<dbReference type="Pfam" id="PF21088">
    <property type="entry name" value="MS_channel_1st"/>
    <property type="match status" value="1"/>
</dbReference>
<dbReference type="InterPro" id="IPR023408">
    <property type="entry name" value="MscS_beta-dom_sf"/>
</dbReference>
<feature type="domain" description="Mechanosensitive ion channel MscS C-terminal" evidence="9">
    <location>
        <begin position="478"/>
        <end position="589"/>
    </location>
</feature>
<dbReference type="InterPro" id="IPR010920">
    <property type="entry name" value="LSM_dom_sf"/>
</dbReference>
<dbReference type="PANTHER" id="PTHR43634">
    <property type="entry name" value="OW CONDUCTANCE MECHANOSENSITIVE CHANNEL"/>
    <property type="match status" value="1"/>
</dbReference>
<evidence type="ECO:0000256" key="4">
    <source>
        <dbReference type="ARBA" id="ARBA00022692"/>
    </source>
</evidence>
<dbReference type="Gene3D" id="2.30.30.60">
    <property type="match status" value="1"/>
</dbReference>
<dbReference type="InterPro" id="IPR045042">
    <property type="entry name" value="YnaI-like"/>
</dbReference>
<sequence>MKKVLVLTILFTSILLANTALDTFLDQQMKVEKQLLEQNLTKEERTVIEKKQDRAYQNFFLQYATNKKENLQLSNPYRSQISKLKLRLSRNMHQGNKTAVLRDKALLHEYMIKNLIRSILNDVLRNTDNKSKAFYEDKVDEILLKYFSEYKPLDKTAYQPIIQSEKKGSIVDEIRKSYERNKLLEAVSRTFSAKLVENRLQIYRTARLSEAKLFAFASKINKSVLGQKLNPYLLPLNLDISKLTVVIVVILFILLVQKLIYLIMNLILKRYQVKEEDRDYINSHLVKLLNLIVTLFIIQIILVVFLGVDTKSVLISKGFGVLYIILITFLIYRSSNFLVHMRLEQIQSSKYLKKEVINLIIKSTNILILTIAFILILYILGVNLTAVLSGLGIGGFAVAFAAKDSIANIFGSISILAGDLFQQGDWIEIDKMDGTVVEIGLRATTIRTFDNALISIPNFKLVNEGIKNWSRRSVGRRIKMKIGVTYESDFNDIKEAVEEIRAMLKEHPGIANERTTFQSYYRQAKIISAEDFKGVKRTTLVFMDEFADSSINILVYCFSRSVVWQEWLAVKEDVMYRIAAILKKYDLDFAYPAITIHQAREKEICEKKAEEK</sequence>
<dbReference type="Pfam" id="PF00924">
    <property type="entry name" value="MS_channel_2nd"/>
    <property type="match status" value="1"/>
</dbReference>
<accession>A0A1W1BY89</accession>
<feature type="domain" description="Mechanosensitive ion channel MscS" evidence="8">
    <location>
        <begin position="404"/>
        <end position="471"/>
    </location>
</feature>
<dbReference type="AlphaFoldDB" id="A0A1W1BY89"/>
<dbReference type="SUPFAM" id="SSF82689">
    <property type="entry name" value="Mechanosensitive channel protein MscS (YggB), C-terminal domain"/>
    <property type="match status" value="1"/>
</dbReference>
<evidence type="ECO:0000256" key="7">
    <source>
        <dbReference type="SAM" id="Phobius"/>
    </source>
</evidence>
<keyword evidence="3" id="KW-1003">Cell membrane</keyword>
<feature type="transmembrane region" description="Helical" evidence="7">
    <location>
        <begin position="288"/>
        <end position="308"/>
    </location>
</feature>
<reference evidence="11" key="1">
    <citation type="submission" date="2016-10" db="EMBL/GenBank/DDBJ databases">
        <authorList>
            <person name="de Groot N.N."/>
        </authorList>
    </citation>
    <scope>NUCLEOTIDE SEQUENCE</scope>
</reference>
<evidence type="ECO:0000256" key="5">
    <source>
        <dbReference type="ARBA" id="ARBA00022989"/>
    </source>
</evidence>
<dbReference type="Gene3D" id="1.10.287.1260">
    <property type="match status" value="1"/>
</dbReference>
<dbReference type="Gene3D" id="3.30.70.100">
    <property type="match status" value="1"/>
</dbReference>
<dbReference type="SUPFAM" id="SSF82861">
    <property type="entry name" value="Mechanosensitive channel protein MscS (YggB), transmembrane region"/>
    <property type="match status" value="1"/>
</dbReference>
<comment type="subcellular location">
    <subcellularLocation>
        <location evidence="1">Cell membrane</location>
        <topology evidence="1">Multi-pass membrane protein</topology>
    </subcellularLocation>
</comment>
<dbReference type="InterPro" id="IPR049142">
    <property type="entry name" value="MS_channel_1st"/>
</dbReference>
<evidence type="ECO:0000259" key="9">
    <source>
        <dbReference type="Pfam" id="PF21082"/>
    </source>
</evidence>
<dbReference type="PROSITE" id="PS01246">
    <property type="entry name" value="UPF0003"/>
    <property type="match status" value="1"/>
</dbReference>
<dbReference type="InterPro" id="IPR011066">
    <property type="entry name" value="MscS_channel_C_sf"/>
</dbReference>
<feature type="domain" description="Mechanosensitive ion channel transmembrane helices 2/3" evidence="10">
    <location>
        <begin position="364"/>
        <end position="403"/>
    </location>
</feature>
<dbReference type="InterPro" id="IPR011014">
    <property type="entry name" value="MscS_channel_TM-2"/>
</dbReference>
<evidence type="ECO:0000256" key="6">
    <source>
        <dbReference type="ARBA" id="ARBA00023136"/>
    </source>
</evidence>
<dbReference type="InterPro" id="IPR049278">
    <property type="entry name" value="MS_channel_C"/>
</dbReference>
<organism evidence="11">
    <name type="scientific">hydrothermal vent metagenome</name>
    <dbReference type="NCBI Taxonomy" id="652676"/>
    <lineage>
        <taxon>unclassified sequences</taxon>
        <taxon>metagenomes</taxon>
        <taxon>ecological metagenomes</taxon>
    </lineage>
</organism>